<dbReference type="AlphaFoldDB" id="A0A7N0UL31"/>
<dbReference type="PANTHER" id="PTHR24282:SF236">
    <property type="entry name" value="CYTOCHROME P450"/>
    <property type="match status" value="1"/>
</dbReference>
<protein>
    <recommendedName>
        <fullName evidence="15">Cytochrome P450</fullName>
    </recommendedName>
</protein>
<dbReference type="GO" id="GO:0004497">
    <property type="term" value="F:monooxygenase activity"/>
    <property type="evidence" value="ECO:0007669"/>
    <property type="project" value="UniProtKB-KW"/>
</dbReference>
<keyword evidence="9 12" id="KW-0503">Monooxygenase</keyword>
<sequence length="519" mass="58816">MWMFGRVFMAAVVIVVWKCFEKLWLRPMRVQREMRAQGVRGPGYKLIEGNSREIFDMRVASMSQPMELSHRLLPRIQPYVHTWIQTYGTNYLQWDGLNPQLVVTDAEMIKEVLNDKDGAYVKPEPPVYFRKLFGDGLPYSAGEKWAKSRKISTHAFNGESLKASQPSAELMLEGWRGSDGKEIEVYGMFKLFTADVISRTAFGSSYEQGKNMFEMLSELTLIAVRNSFKNKLPVISKFWRSADDAESERLENEVKGLVLKMVRSREEKVLGGEASGYGDDFLGLLLKASHDADESRRIGAEAVVDECKTFYVAGSDTSNTLLTWTVFLMALHTEWQEEARKEVFEHFGGGKPHPDGLSRLKTMSMIINECLRLYPPTPGFLRHVEKRVTLGNLELPHNLNIFISTLALHHDTKIWGKEAQVFNPGRFSEGVARATDKNIAAFFPFGIGPRTCVGSHFAVMEAKIAIAMILQRYKFTLSPNYVHSPRQFITIRPQLGVQIIITATNYNDAEHGSMQIALP</sequence>
<keyword evidence="10" id="KW-0472">Membrane</keyword>
<name>A0A7N0UL31_KALFE</name>
<keyword evidence="14" id="KW-1185">Reference proteome</keyword>
<dbReference type="PANTHER" id="PTHR24282">
    <property type="entry name" value="CYTOCHROME P450 FAMILY MEMBER"/>
    <property type="match status" value="1"/>
</dbReference>
<evidence type="ECO:0008006" key="15">
    <source>
        <dbReference type="Google" id="ProtNLM"/>
    </source>
</evidence>
<keyword evidence="5 11" id="KW-0479">Metal-binding</keyword>
<reference evidence="13" key="1">
    <citation type="submission" date="2021-01" db="UniProtKB">
        <authorList>
            <consortium name="EnsemblPlants"/>
        </authorList>
    </citation>
    <scope>IDENTIFICATION</scope>
</reference>
<dbReference type="Gene3D" id="1.10.630.10">
    <property type="entry name" value="Cytochrome P450"/>
    <property type="match status" value="1"/>
</dbReference>
<dbReference type="Gramene" id="Kaladp0071s0044.1.v1.1">
    <property type="protein sequence ID" value="Kaladp0071s0044.1.v1.1"/>
    <property type="gene ID" value="Kaladp0071s0044.v1.1"/>
</dbReference>
<evidence type="ECO:0000256" key="3">
    <source>
        <dbReference type="ARBA" id="ARBA00022617"/>
    </source>
</evidence>
<dbReference type="PRINTS" id="PR00463">
    <property type="entry name" value="EP450I"/>
</dbReference>
<evidence type="ECO:0000256" key="8">
    <source>
        <dbReference type="ARBA" id="ARBA00023004"/>
    </source>
</evidence>
<dbReference type="InterPro" id="IPR002401">
    <property type="entry name" value="Cyt_P450_E_grp-I"/>
</dbReference>
<evidence type="ECO:0000256" key="9">
    <source>
        <dbReference type="ARBA" id="ARBA00023033"/>
    </source>
</evidence>
<comment type="subcellular location">
    <subcellularLocation>
        <location evidence="1">Membrane</location>
    </subcellularLocation>
</comment>
<dbReference type="InterPro" id="IPR050665">
    <property type="entry name" value="Cytochrome_P450_Monooxygen"/>
</dbReference>
<dbReference type="PROSITE" id="PS00086">
    <property type="entry name" value="CYTOCHROME_P450"/>
    <property type="match status" value="1"/>
</dbReference>
<dbReference type="GO" id="GO:0020037">
    <property type="term" value="F:heme binding"/>
    <property type="evidence" value="ECO:0007669"/>
    <property type="project" value="InterPro"/>
</dbReference>
<evidence type="ECO:0000256" key="10">
    <source>
        <dbReference type="ARBA" id="ARBA00023136"/>
    </source>
</evidence>
<dbReference type="PRINTS" id="PR00385">
    <property type="entry name" value="P450"/>
</dbReference>
<evidence type="ECO:0000256" key="12">
    <source>
        <dbReference type="RuleBase" id="RU000461"/>
    </source>
</evidence>
<evidence type="ECO:0000256" key="6">
    <source>
        <dbReference type="ARBA" id="ARBA00022989"/>
    </source>
</evidence>
<evidence type="ECO:0000256" key="7">
    <source>
        <dbReference type="ARBA" id="ARBA00023002"/>
    </source>
</evidence>
<comment type="cofactor">
    <cofactor evidence="11">
        <name>heme</name>
        <dbReference type="ChEBI" id="CHEBI:30413"/>
    </cofactor>
</comment>
<evidence type="ECO:0000256" key="11">
    <source>
        <dbReference type="PIRSR" id="PIRSR602401-1"/>
    </source>
</evidence>
<feature type="binding site" description="axial binding residue" evidence="11">
    <location>
        <position position="452"/>
    </location>
    <ligand>
        <name>heme</name>
        <dbReference type="ChEBI" id="CHEBI:30413"/>
    </ligand>
    <ligandPart>
        <name>Fe</name>
        <dbReference type="ChEBI" id="CHEBI:18248"/>
    </ligandPart>
</feature>
<dbReference type="GO" id="GO:0016705">
    <property type="term" value="F:oxidoreductase activity, acting on paired donors, with incorporation or reduction of molecular oxygen"/>
    <property type="evidence" value="ECO:0007669"/>
    <property type="project" value="InterPro"/>
</dbReference>
<dbReference type="InterPro" id="IPR017972">
    <property type="entry name" value="Cyt_P450_CS"/>
</dbReference>
<keyword evidence="6" id="KW-1133">Transmembrane helix</keyword>
<organism evidence="13 14">
    <name type="scientific">Kalanchoe fedtschenkoi</name>
    <name type="common">Lavender scallops</name>
    <name type="synonym">South American air plant</name>
    <dbReference type="NCBI Taxonomy" id="63787"/>
    <lineage>
        <taxon>Eukaryota</taxon>
        <taxon>Viridiplantae</taxon>
        <taxon>Streptophyta</taxon>
        <taxon>Embryophyta</taxon>
        <taxon>Tracheophyta</taxon>
        <taxon>Spermatophyta</taxon>
        <taxon>Magnoliopsida</taxon>
        <taxon>eudicotyledons</taxon>
        <taxon>Gunneridae</taxon>
        <taxon>Pentapetalae</taxon>
        <taxon>Saxifragales</taxon>
        <taxon>Crassulaceae</taxon>
        <taxon>Kalanchoe</taxon>
    </lineage>
</organism>
<dbReference type="SUPFAM" id="SSF48264">
    <property type="entry name" value="Cytochrome P450"/>
    <property type="match status" value="1"/>
</dbReference>
<evidence type="ECO:0000256" key="5">
    <source>
        <dbReference type="ARBA" id="ARBA00022723"/>
    </source>
</evidence>
<evidence type="ECO:0000313" key="13">
    <source>
        <dbReference type="EnsemblPlants" id="Kaladp0071s0044.1.v1.1"/>
    </source>
</evidence>
<dbReference type="Pfam" id="PF00067">
    <property type="entry name" value="p450"/>
    <property type="match status" value="1"/>
</dbReference>
<dbReference type="InterPro" id="IPR036396">
    <property type="entry name" value="Cyt_P450_sf"/>
</dbReference>
<dbReference type="EnsemblPlants" id="Kaladp0071s0044.1.v1.1">
    <property type="protein sequence ID" value="Kaladp0071s0044.1.v1.1"/>
    <property type="gene ID" value="Kaladp0071s0044.v1.1"/>
</dbReference>
<accession>A0A7N0UL31</accession>
<comment type="similarity">
    <text evidence="2 12">Belongs to the cytochrome P450 family.</text>
</comment>
<dbReference type="InterPro" id="IPR001128">
    <property type="entry name" value="Cyt_P450"/>
</dbReference>
<keyword evidence="7 12" id="KW-0560">Oxidoreductase</keyword>
<evidence type="ECO:0000256" key="2">
    <source>
        <dbReference type="ARBA" id="ARBA00010617"/>
    </source>
</evidence>
<evidence type="ECO:0000313" key="14">
    <source>
        <dbReference type="Proteomes" id="UP000594263"/>
    </source>
</evidence>
<evidence type="ECO:0000256" key="4">
    <source>
        <dbReference type="ARBA" id="ARBA00022692"/>
    </source>
</evidence>
<keyword evidence="3 11" id="KW-0349">Heme</keyword>
<dbReference type="GO" id="GO:0005506">
    <property type="term" value="F:iron ion binding"/>
    <property type="evidence" value="ECO:0007669"/>
    <property type="project" value="InterPro"/>
</dbReference>
<keyword evidence="8 11" id="KW-0408">Iron</keyword>
<dbReference type="OMA" id="ARMIFNF"/>
<proteinExistence type="inferred from homology"/>
<keyword evidence="4" id="KW-0812">Transmembrane</keyword>
<dbReference type="GO" id="GO:0016020">
    <property type="term" value="C:membrane"/>
    <property type="evidence" value="ECO:0007669"/>
    <property type="project" value="UniProtKB-SubCell"/>
</dbReference>
<dbReference type="Proteomes" id="UP000594263">
    <property type="component" value="Unplaced"/>
</dbReference>
<evidence type="ECO:0000256" key="1">
    <source>
        <dbReference type="ARBA" id="ARBA00004370"/>
    </source>
</evidence>